<gene>
    <name evidence="1" type="ORF">TNIN_121991</name>
</gene>
<sequence>MGHVVWAWKEEGCESGTVWRSLWQIGSDSSLSFQPMDGILYALFRIVTIPHYSEMRINIPNVDHPKNGPFLLRLSRSGMRGGMLACSREKYDKANDSALKVELPFSMKLMRQSAFTLGNPTGSRSSLYVLNATD</sequence>
<proteinExistence type="predicted"/>
<keyword evidence="2" id="KW-1185">Reference proteome</keyword>
<evidence type="ECO:0000313" key="1">
    <source>
        <dbReference type="EMBL" id="GFY38981.1"/>
    </source>
</evidence>
<protein>
    <submittedName>
        <fullName evidence="1">Uncharacterized protein</fullName>
    </submittedName>
</protein>
<reference evidence="1" key="1">
    <citation type="submission" date="2020-08" db="EMBL/GenBank/DDBJ databases">
        <title>Multicomponent nature underlies the extraordinary mechanical properties of spider dragline silk.</title>
        <authorList>
            <person name="Kono N."/>
            <person name="Nakamura H."/>
            <person name="Mori M."/>
            <person name="Yoshida Y."/>
            <person name="Ohtoshi R."/>
            <person name="Malay A.D."/>
            <person name="Moran D.A.P."/>
            <person name="Tomita M."/>
            <person name="Numata K."/>
            <person name="Arakawa K."/>
        </authorList>
    </citation>
    <scope>NUCLEOTIDE SEQUENCE</scope>
</reference>
<evidence type="ECO:0000313" key="2">
    <source>
        <dbReference type="Proteomes" id="UP000886998"/>
    </source>
</evidence>
<dbReference type="EMBL" id="BMAV01001134">
    <property type="protein sequence ID" value="GFY38981.1"/>
    <property type="molecule type" value="Genomic_DNA"/>
</dbReference>
<dbReference type="AlphaFoldDB" id="A0A8X6WSI4"/>
<name>A0A8X6WSI4_9ARAC</name>
<dbReference type="OrthoDB" id="10633086at2759"/>
<organism evidence="1 2">
    <name type="scientific">Trichonephila inaurata madagascariensis</name>
    <dbReference type="NCBI Taxonomy" id="2747483"/>
    <lineage>
        <taxon>Eukaryota</taxon>
        <taxon>Metazoa</taxon>
        <taxon>Ecdysozoa</taxon>
        <taxon>Arthropoda</taxon>
        <taxon>Chelicerata</taxon>
        <taxon>Arachnida</taxon>
        <taxon>Araneae</taxon>
        <taxon>Araneomorphae</taxon>
        <taxon>Entelegynae</taxon>
        <taxon>Araneoidea</taxon>
        <taxon>Nephilidae</taxon>
        <taxon>Trichonephila</taxon>
        <taxon>Trichonephila inaurata</taxon>
    </lineage>
</organism>
<accession>A0A8X6WSI4</accession>
<comment type="caution">
    <text evidence="1">The sequence shown here is derived from an EMBL/GenBank/DDBJ whole genome shotgun (WGS) entry which is preliminary data.</text>
</comment>
<dbReference type="Proteomes" id="UP000886998">
    <property type="component" value="Unassembled WGS sequence"/>
</dbReference>